<accession>A0AAT9JI26</accession>
<evidence type="ECO:0000313" key="1">
    <source>
        <dbReference type="EMBL" id="DBA54909.1"/>
    </source>
</evidence>
<name>A0AAT9JI26_9CAUD</name>
<dbReference type="EMBL" id="BK068089">
    <property type="protein sequence ID" value="DBA54909.1"/>
    <property type="molecule type" value="Genomic_DNA"/>
</dbReference>
<protein>
    <submittedName>
        <fullName evidence="1">Uncharacterized protein</fullName>
    </submittedName>
</protein>
<organism evidence="1">
    <name type="scientific">Porphyromonas phage phage006a_EM3</name>
    <dbReference type="NCBI Taxonomy" id="3154098"/>
    <lineage>
        <taxon>Viruses</taxon>
        <taxon>Duplodnaviria</taxon>
        <taxon>Heunggongvirae</taxon>
        <taxon>Uroviricota</taxon>
        <taxon>Caudoviricetes</taxon>
        <taxon>Alisviridae</taxon>
        <taxon>Honmavirus</taxon>
        <taxon>Honmavirus pging00B</taxon>
    </lineage>
</organism>
<reference evidence="1" key="1">
    <citation type="journal article" date="2023" name="Microbiome">
        <title>Phages are unrecognized players in the ecology of the oral pathogen Porphyromonas gingivalis.</title>
        <authorList>
            <person name="Matrishin C.B."/>
            <person name="Haase E.M."/>
            <person name="Dewhirst F.E."/>
            <person name="Mark Welch J.L."/>
            <person name="Miranda-Sanchez F."/>
            <person name="Chen T."/>
            <person name="MacFarland D.C."/>
            <person name="Kauffman K.M."/>
        </authorList>
    </citation>
    <scope>NUCLEOTIDE SEQUENCE</scope>
</reference>
<reference evidence="1" key="2">
    <citation type="submission" date="2024-05" db="EMBL/GenBank/DDBJ databases">
        <authorList>
            <person name="Matrishin C.B."/>
            <person name="Kauffman K.M."/>
        </authorList>
    </citation>
    <scope>NUCLEOTIDE SEQUENCE</scope>
</reference>
<proteinExistence type="predicted"/>
<sequence>MNGVRIGHGNRSNDSRTPSPLCLHPHPFEWGVFAFGCSFGCRVWV</sequence>